<dbReference type="Proteomes" id="UP000572817">
    <property type="component" value="Unassembled WGS sequence"/>
</dbReference>
<keyword evidence="3" id="KW-1185">Reference proteome</keyword>
<reference evidence="2" key="1">
    <citation type="submission" date="2020-04" db="EMBL/GenBank/DDBJ databases">
        <title>Genome Assembly and Annotation of Botryosphaeria dothidea sdau 11-99, a Latent Pathogen of Apple Fruit Ring Rot in China.</title>
        <authorList>
            <person name="Yu C."/>
            <person name="Diao Y."/>
            <person name="Lu Q."/>
            <person name="Zhao J."/>
            <person name="Cui S."/>
            <person name="Peng C."/>
            <person name="He B."/>
            <person name="Liu H."/>
        </authorList>
    </citation>
    <scope>NUCLEOTIDE SEQUENCE [LARGE SCALE GENOMIC DNA]</scope>
    <source>
        <strain evidence="2">Sdau11-99</strain>
    </source>
</reference>
<dbReference type="EMBL" id="WWBZ02000001">
    <property type="protein sequence ID" value="KAF4314071.1"/>
    <property type="molecule type" value="Genomic_DNA"/>
</dbReference>
<feature type="compositionally biased region" description="Basic and acidic residues" evidence="1">
    <location>
        <begin position="312"/>
        <end position="321"/>
    </location>
</feature>
<dbReference type="AlphaFoldDB" id="A0A8H4J7E1"/>
<evidence type="ECO:0000313" key="3">
    <source>
        <dbReference type="Proteomes" id="UP000572817"/>
    </source>
</evidence>
<proteinExistence type="predicted"/>
<evidence type="ECO:0000256" key="1">
    <source>
        <dbReference type="SAM" id="MobiDB-lite"/>
    </source>
</evidence>
<feature type="compositionally biased region" description="Acidic residues" evidence="1">
    <location>
        <begin position="284"/>
        <end position="296"/>
    </location>
</feature>
<sequence length="350" mass="40826">MAPTLSDLTGHYPILCSLFVHLEIHDIFNIARTCKQSWDHICVDEDNFDNLITKTACKGRGETWGTDEGPGGLPYIHHYRDNARYHADNIVCDHAEKRVCETCKHTICKSCKFRHWDALAMYALPRDTYPPFLIHHEEPQVIQYRAVHDMWFCKSCVPKRFGWTARQMTPCDCRDGELWWYKEEYAGDCARCYDCRRKELADRVSAAHDFFRDNAGARRWLESGNGERHNVLVKSCEWCETSVGEEKFIVVCPQCWKRAKRHRSARPPNRTYDWYTFGLGNEDEHEENGVQEENDVQDQNSVQEENNAEGDDSARREDSVQGKRTAGQMLLRARRALANICRSLSRRVRE</sequence>
<feature type="region of interest" description="Disordered" evidence="1">
    <location>
        <begin position="284"/>
        <end position="328"/>
    </location>
</feature>
<dbReference type="OrthoDB" id="3678990at2759"/>
<comment type="caution">
    <text evidence="2">The sequence shown here is derived from an EMBL/GenBank/DDBJ whole genome shotgun (WGS) entry which is preliminary data.</text>
</comment>
<organism evidence="2 3">
    <name type="scientific">Botryosphaeria dothidea</name>
    <dbReference type="NCBI Taxonomy" id="55169"/>
    <lineage>
        <taxon>Eukaryota</taxon>
        <taxon>Fungi</taxon>
        <taxon>Dikarya</taxon>
        <taxon>Ascomycota</taxon>
        <taxon>Pezizomycotina</taxon>
        <taxon>Dothideomycetes</taxon>
        <taxon>Dothideomycetes incertae sedis</taxon>
        <taxon>Botryosphaeriales</taxon>
        <taxon>Botryosphaeriaceae</taxon>
        <taxon>Botryosphaeria</taxon>
    </lineage>
</organism>
<protein>
    <submittedName>
        <fullName evidence="2">Uncharacterized protein</fullName>
    </submittedName>
</protein>
<evidence type="ECO:0000313" key="2">
    <source>
        <dbReference type="EMBL" id="KAF4314071.1"/>
    </source>
</evidence>
<name>A0A8H4J7E1_9PEZI</name>
<accession>A0A8H4J7E1</accession>
<gene>
    <name evidence="2" type="ORF">GTA08_BOTSDO00558</name>
</gene>